<evidence type="ECO:0000313" key="10">
    <source>
        <dbReference type="Proteomes" id="UP000422989"/>
    </source>
</evidence>
<evidence type="ECO:0000256" key="6">
    <source>
        <dbReference type="ARBA" id="ARBA00023002"/>
    </source>
</evidence>
<keyword evidence="6 7" id="KW-0560">Oxidoreductase</keyword>
<dbReference type="GO" id="GO:0004146">
    <property type="term" value="F:dihydrofolate reductase activity"/>
    <property type="evidence" value="ECO:0007669"/>
    <property type="project" value="UniProtKB-EC"/>
</dbReference>
<name>A0A6I6DTB4_9MICO</name>
<evidence type="ECO:0000256" key="2">
    <source>
        <dbReference type="ARBA" id="ARBA00009539"/>
    </source>
</evidence>
<dbReference type="OrthoDB" id="9804315at2"/>
<dbReference type="UniPathway" id="UPA00077">
    <property type="reaction ID" value="UER00158"/>
</dbReference>
<evidence type="ECO:0000256" key="3">
    <source>
        <dbReference type="ARBA" id="ARBA00012856"/>
    </source>
</evidence>
<evidence type="ECO:0000259" key="8">
    <source>
        <dbReference type="PROSITE" id="PS51330"/>
    </source>
</evidence>
<comment type="similarity">
    <text evidence="2 7">Belongs to the dihydrofolate reductase family.</text>
</comment>
<protein>
    <recommendedName>
        <fullName evidence="3 7">Dihydrofolate reductase</fullName>
        <ecNumber evidence="3 7">1.5.1.3</ecNumber>
    </recommendedName>
</protein>
<dbReference type="PRINTS" id="PR00070">
    <property type="entry name" value="DHFR"/>
</dbReference>
<feature type="domain" description="DHFR" evidence="8">
    <location>
        <begin position="2"/>
        <end position="166"/>
    </location>
</feature>
<comment type="catalytic activity">
    <reaction evidence="7">
        <text>(6S)-5,6,7,8-tetrahydrofolate + NADP(+) = 7,8-dihydrofolate + NADPH + H(+)</text>
        <dbReference type="Rhea" id="RHEA:15009"/>
        <dbReference type="ChEBI" id="CHEBI:15378"/>
        <dbReference type="ChEBI" id="CHEBI:57451"/>
        <dbReference type="ChEBI" id="CHEBI:57453"/>
        <dbReference type="ChEBI" id="CHEBI:57783"/>
        <dbReference type="ChEBI" id="CHEBI:58349"/>
        <dbReference type="EC" id="1.5.1.3"/>
    </reaction>
</comment>
<dbReference type="GO" id="GO:0050661">
    <property type="term" value="F:NADP binding"/>
    <property type="evidence" value="ECO:0007669"/>
    <property type="project" value="InterPro"/>
</dbReference>
<dbReference type="GO" id="GO:0046452">
    <property type="term" value="P:dihydrofolate metabolic process"/>
    <property type="evidence" value="ECO:0007669"/>
    <property type="project" value="TreeGrafter"/>
</dbReference>
<dbReference type="Proteomes" id="UP000422989">
    <property type="component" value="Chromosome"/>
</dbReference>
<dbReference type="EC" id="1.5.1.3" evidence="3 7"/>
<dbReference type="GO" id="GO:0046655">
    <property type="term" value="P:folic acid metabolic process"/>
    <property type="evidence" value="ECO:0007669"/>
    <property type="project" value="TreeGrafter"/>
</dbReference>
<dbReference type="InterPro" id="IPR001796">
    <property type="entry name" value="DHFR_dom"/>
</dbReference>
<evidence type="ECO:0000256" key="7">
    <source>
        <dbReference type="PIRNR" id="PIRNR000194"/>
    </source>
</evidence>
<dbReference type="GO" id="GO:0046654">
    <property type="term" value="P:tetrahydrofolate biosynthetic process"/>
    <property type="evidence" value="ECO:0007669"/>
    <property type="project" value="UniProtKB-UniPathway"/>
</dbReference>
<dbReference type="GO" id="GO:0006730">
    <property type="term" value="P:one-carbon metabolic process"/>
    <property type="evidence" value="ECO:0007669"/>
    <property type="project" value="UniProtKB-KW"/>
</dbReference>
<dbReference type="InterPro" id="IPR012259">
    <property type="entry name" value="DHFR"/>
</dbReference>
<reference evidence="9 10" key="1">
    <citation type="submission" date="2018-09" db="EMBL/GenBank/DDBJ databases">
        <title>Whole genome sequencing of Microbacterium oryzae strain MB-10T.</title>
        <authorList>
            <person name="Das S.K."/>
        </authorList>
    </citation>
    <scope>NUCLEOTIDE SEQUENCE [LARGE SCALE GENOMIC DNA]</scope>
    <source>
        <strain evidence="9 10">MB-10</strain>
    </source>
</reference>
<dbReference type="KEGG" id="moj:D7D94_06280"/>
<accession>A0A6I6DTB4</accession>
<gene>
    <name evidence="9" type="ORF">D7D94_06280</name>
</gene>
<dbReference type="SUPFAM" id="SSF53597">
    <property type="entry name" value="Dihydrofolate reductase-like"/>
    <property type="match status" value="1"/>
</dbReference>
<keyword evidence="10" id="KW-1185">Reference proteome</keyword>
<dbReference type="GO" id="GO:0005829">
    <property type="term" value="C:cytosol"/>
    <property type="evidence" value="ECO:0007669"/>
    <property type="project" value="TreeGrafter"/>
</dbReference>
<dbReference type="Pfam" id="PF00186">
    <property type="entry name" value="DHFR_1"/>
    <property type="match status" value="1"/>
</dbReference>
<dbReference type="PIRSF" id="PIRSF000194">
    <property type="entry name" value="DHFR"/>
    <property type="match status" value="1"/>
</dbReference>
<dbReference type="Gene3D" id="3.40.430.10">
    <property type="entry name" value="Dihydrofolate Reductase, subunit A"/>
    <property type="match status" value="1"/>
</dbReference>
<dbReference type="PANTHER" id="PTHR48069:SF3">
    <property type="entry name" value="DIHYDROFOLATE REDUCTASE"/>
    <property type="match status" value="1"/>
</dbReference>
<dbReference type="PROSITE" id="PS51330">
    <property type="entry name" value="DHFR_2"/>
    <property type="match status" value="1"/>
</dbReference>
<sequence>MPIRSIWAQSRTGAIGADGGMLWHVPEDMAFFKRATVGMPVVMGRKTWLSFPEQFRPLPDRPNIVITRDEGFSAEGARVVHSLEEGLRAAAEIDEEVWIVGGAQIYAQSMDVVDELWVTEIDTDADGDARAPEIDARWEVARSDPEDGSWLVSRTGTRYRFLVYRRSDESAFGTASGEAIA</sequence>
<comment type="pathway">
    <text evidence="1 7">Cofactor biosynthesis; tetrahydrofolate biosynthesis; 5,6,7,8-tetrahydrofolate from 7,8-dihydrofolate: step 1/1.</text>
</comment>
<dbReference type="PANTHER" id="PTHR48069">
    <property type="entry name" value="DIHYDROFOLATE REDUCTASE"/>
    <property type="match status" value="1"/>
</dbReference>
<comment type="function">
    <text evidence="7">Key enzyme in folate metabolism. Catalyzes an essential reaction for de novo glycine and purine synthesis, and for DNA precursor synthesis.</text>
</comment>
<keyword evidence="5 7" id="KW-0521">NADP</keyword>
<organism evidence="9 10">
    <name type="scientific">Microbacterium oryzae</name>
    <dbReference type="NCBI Taxonomy" id="743009"/>
    <lineage>
        <taxon>Bacteria</taxon>
        <taxon>Bacillati</taxon>
        <taxon>Actinomycetota</taxon>
        <taxon>Actinomycetes</taxon>
        <taxon>Micrococcales</taxon>
        <taxon>Microbacteriaceae</taxon>
        <taxon>Microbacterium</taxon>
    </lineage>
</organism>
<evidence type="ECO:0000256" key="1">
    <source>
        <dbReference type="ARBA" id="ARBA00004903"/>
    </source>
</evidence>
<evidence type="ECO:0000313" key="9">
    <source>
        <dbReference type="EMBL" id="QGU27316.1"/>
    </source>
</evidence>
<evidence type="ECO:0000256" key="5">
    <source>
        <dbReference type="ARBA" id="ARBA00022857"/>
    </source>
</evidence>
<keyword evidence="4 7" id="KW-0554">One-carbon metabolism</keyword>
<dbReference type="RefSeq" id="WP_156241806.1">
    <property type="nucleotide sequence ID" value="NZ_BAAAZL010000001.1"/>
</dbReference>
<dbReference type="EMBL" id="CP032550">
    <property type="protein sequence ID" value="QGU27316.1"/>
    <property type="molecule type" value="Genomic_DNA"/>
</dbReference>
<dbReference type="CDD" id="cd00209">
    <property type="entry name" value="DHFR"/>
    <property type="match status" value="1"/>
</dbReference>
<evidence type="ECO:0000256" key="4">
    <source>
        <dbReference type="ARBA" id="ARBA00022563"/>
    </source>
</evidence>
<dbReference type="InterPro" id="IPR024072">
    <property type="entry name" value="DHFR-like_dom_sf"/>
</dbReference>
<dbReference type="AlphaFoldDB" id="A0A6I6DTB4"/>
<proteinExistence type="inferred from homology"/>